<dbReference type="PANTHER" id="PTHR40267:SF1">
    <property type="entry name" value="BLR3294 PROTEIN"/>
    <property type="match status" value="1"/>
</dbReference>
<dbReference type="InterPro" id="IPR053714">
    <property type="entry name" value="Iso_Racemase_Enz_sf"/>
</dbReference>
<dbReference type="EC" id="5.2.1.1" evidence="1"/>
<keyword evidence="1" id="KW-0413">Isomerase</keyword>
<dbReference type="GO" id="GO:0050076">
    <property type="term" value="F:maleate isomerase activity"/>
    <property type="evidence" value="ECO:0007669"/>
    <property type="project" value="UniProtKB-EC"/>
</dbReference>
<organism evidence="1 2">
    <name type="scientific">Salipiger abyssi</name>
    <dbReference type="NCBI Taxonomy" id="1250539"/>
    <lineage>
        <taxon>Bacteria</taxon>
        <taxon>Pseudomonadati</taxon>
        <taxon>Pseudomonadota</taxon>
        <taxon>Alphaproteobacteria</taxon>
        <taxon>Rhodobacterales</taxon>
        <taxon>Roseobacteraceae</taxon>
        <taxon>Salipiger</taxon>
    </lineage>
</organism>
<evidence type="ECO:0000313" key="1">
    <source>
        <dbReference type="EMBL" id="APZ52442.1"/>
    </source>
</evidence>
<dbReference type="InterPro" id="IPR026286">
    <property type="entry name" value="MaiA/AMDase"/>
</dbReference>
<proteinExistence type="predicted"/>
<protein>
    <submittedName>
        <fullName evidence="1">Maleate isomerase</fullName>
        <ecNumber evidence="1">5.2.1.1</ecNumber>
    </submittedName>
</protein>
<keyword evidence="2" id="KW-1185">Reference proteome</keyword>
<evidence type="ECO:0000313" key="2">
    <source>
        <dbReference type="Proteomes" id="UP000187059"/>
    </source>
</evidence>
<dbReference type="EMBL" id="CP015093">
    <property type="protein sequence ID" value="APZ52442.1"/>
    <property type="molecule type" value="Genomic_DNA"/>
</dbReference>
<dbReference type="Pfam" id="PF17645">
    <property type="entry name" value="Amdase"/>
    <property type="match status" value="1"/>
</dbReference>
<dbReference type="Gene3D" id="3.40.50.12500">
    <property type="match status" value="1"/>
</dbReference>
<dbReference type="STRING" id="1250539.Ga0080574_TMP2108"/>
<sequence>MESHMATETTDSAAPDLASGRVRFGARARFGIIMPSGNRVAEGELAAMMPWDISLHVTRLRLTGSSPEELDAMTRDIDGAAALVGDVAPALVGFHCTAVSTQSAAREADILARARAASGSDVVATSEAVVAALEALSARKIVLVTPYLDHIVESEVAFLNRHGIAVADAFGQGLNTTAEMAEADPALWYDLTHQRQTPEAEAYFLSCTAIRSLETVAPLEAILGKPVITSNQVMAWHLLRRAGLSDRPEGFGCLLSQH</sequence>
<dbReference type="Proteomes" id="UP000187059">
    <property type="component" value="Chromosome"/>
</dbReference>
<name>A0A1P8USS7_9RHOB</name>
<reference evidence="1 2" key="1">
    <citation type="submission" date="2016-04" db="EMBL/GenBank/DDBJ databases">
        <title>Deep-sea bacteria in the southern Pacific.</title>
        <authorList>
            <person name="Tang K."/>
        </authorList>
    </citation>
    <scope>NUCLEOTIDE SEQUENCE [LARGE SCALE GENOMIC DNA]</scope>
    <source>
        <strain evidence="1 2">JLT2014</strain>
    </source>
</reference>
<dbReference type="KEGG" id="paby:Ga0080574_TMP2108"/>
<gene>
    <name evidence="1" type="ORF">Ga0080574_TMP2108</name>
</gene>
<dbReference type="PANTHER" id="PTHR40267">
    <property type="entry name" value="BLR3294 PROTEIN"/>
    <property type="match status" value="1"/>
</dbReference>
<accession>A0A1P8USS7</accession>
<dbReference type="AlphaFoldDB" id="A0A1P8USS7"/>
<dbReference type="PIRSF" id="PIRSF015736">
    <property type="entry name" value="MI"/>
    <property type="match status" value="1"/>
</dbReference>